<organism evidence="1 3">
    <name type="scientific">Anaerobutyricum hallii</name>
    <dbReference type="NCBI Taxonomy" id="39488"/>
    <lineage>
        <taxon>Bacteria</taxon>
        <taxon>Bacillati</taxon>
        <taxon>Bacillota</taxon>
        <taxon>Clostridia</taxon>
        <taxon>Lachnospirales</taxon>
        <taxon>Lachnospiraceae</taxon>
        <taxon>Anaerobutyricum</taxon>
    </lineage>
</organism>
<dbReference type="EMBL" id="QRNJ01000088">
    <property type="protein sequence ID" value="RHK33601.1"/>
    <property type="molecule type" value="Genomic_DNA"/>
</dbReference>
<dbReference type="AlphaFoldDB" id="A0A415G3M0"/>
<comment type="caution">
    <text evidence="1">The sequence shown here is derived from an EMBL/GenBank/DDBJ whole genome shotgun (WGS) entry which is preliminary data.</text>
</comment>
<dbReference type="Proteomes" id="UP000283497">
    <property type="component" value="Unassembled WGS sequence"/>
</dbReference>
<evidence type="ECO:0000313" key="1">
    <source>
        <dbReference type="EMBL" id="RHK33601.1"/>
    </source>
</evidence>
<accession>A0A415G3M0</accession>
<sequence length="71" mass="8354">MFELFNGVSDGELKGIYKDILKSEKDGLRPKSLDSYAKKLQKICKFEVFSQSIDFTKELFYKEIAKRYFAE</sequence>
<dbReference type="RefSeq" id="WP_118315244.1">
    <property type="nucleotide sequence ID" value="NZ_JBGKNB010000010.1"/>
</dbReference>
<name>A0A415G3M0_9FIRM</name>
<evidence type="ECO:0000313" key="3">
    <source>
        <dbReference type="Proteomes" id="UP000283497"/>
    </source>
</evidence>
<protein>
    <submittedName>
        <fullName evidence="1">Uncharacterized protein</fullName>
    </submittedName>
</protein>
<reference evidence="3 4" key="1">
    <citation type="submission" date="2018-08" db="EMBL/GenBank/DDBJ databases">
        <title>A genome reference for cultivated species of the human gut microbiota.</title>
        <authorList>
            <person name="Zou Y."/>
            <person name="Xue W."/>
            <person name="Luo G."/>
        </authorList>
    </citation>
    <scope>NUCLEOTIDE SEQUENCE [LARGE SCALE GENOMIC DNA]</scope>
    <source>
        <strain evidence="2 4">AF31-17AC</strain>
        <strain evidence="1 3">AF45-14BH</strain>
    </source>
</reference>
<dbReference type="Proteomes" id="UP000283700">
    <property type="component" value="Unassembled WGS sequence"/>
</dbReference>
<evidence type="ECO:0000313" key="2">
    <source>
        <dbReference type="EMBL" id="RHN11773.1"/>
    </source>
</evidence>
<dbReference type="EMBL" id="QRQO01000032">
    <property type="protein sequence ID" value="RHN11773.1"/>
    <property type="molecule type" value="Genomic_DNA"/>
</dbReference>
<gene>
    <name evidence="1" type="ORF">DW068_15465</name>
    <name evidence="2" type="ORF">DWZ29_11140</name>
</gene>
<proteinExistence type="predicted"/>
<evidence type="ECO:0000313" key="4">
    <source>
        <dbReference type="Proteomes" id="UP000283700"/>
    </source>
</evidence>